<evidence type="ECO:0000259" key="1">
    <source>
        <dbReference type="SMART" id="SM00897"/>
    </source>
</evidence>
<dbReference type="InterPro" id="IPR019494">
    <property type="entry name" value="FIST_C"/>
</dbReference>
<dbReference type="Proteomes" id="UP001055101">
    <property type="component" value="Unassembled WGS sequence"/>
</dbReference>
<reference evidence="3" key="1">
    <citation type="journal article" date="2021" name="Front. Microbiol.">
        <title>Comprehensive Comparative Genomics and Phenotyping of Methylobacterium Species.</title>
        <authorList>
            <person name="Alessa O."/>
            <person name="Ogura Y."/>
            <person name="Fujitani Y."/>
            <person name="Takami H."/>
            <person name="Hayashi T."/>
            <person name="Sahin N."/>
            <person name="Tani A."/>
        </authorList>
    </citation>
    <scope>NUCLEOTIDE SEQUENCE</scope>
    <source>
        <strain evidence="3">DSM 23674</strain>
    </source>
</reference>
<dbReference type="Pfam" id="PF08495">
    <property type="entry name" value="FIST"/>
    <property type="match status" value="1"/>
</dbReference>
<dbReference type="Pfam" id="PF10442">
    <property type="entry name" value="FIST_C"/>
    <property type="match status" value="1"/>
</dbReference>
<dbReference type="EMBL" id="BPRA01000002">
    <property type="protein sequence ID" value="GJE53925.1"/>
    <property type="molecule type" value="Genomic_DNA"/>
</dbReference>
<dbReference type="PANTHER" id="PTHR40252">
    <property type="entry name" value="BLR0328 PROTEIN"/>
    <property type="match status" value="1"/>
</dbReference>
<evidence type="ECO:0000313" key="3">
    <source>
        <dbReference type="EMBL" id="GJE53925.1"/>
    </source>
</evidence>
<gene>
    <name evidence="3" type="ORF">EKPJFOCH_0395</name>
</gene>
<reference evidence="3" key="2">
    <citation type="submission" date="2021-08" db="EMBL/GenBank/DDBJ databases">
        <authorList>
            <person name="Tani A."/>
            <person name="Ola A."/>
            <person name="Ogura Y."/>
            <person name="Katsura K."/>
            <person name="Hayashi T."/>
        </authorList>
    </citation>
    <scope>NUCLEOTIDE SEQUENCE</scope>
    <source>
        <strain evidence="3">DSM 23674</strain>
    </source>
</reference>
<feature type="domain" description="FIST" evidence="1">
    <location>
        <begin position="60"/>
        <end position="262"/>
    </location>
</feature>
<evidence type="ECO:0000313" key="4">
    <source>
        <dbReference type="Proteomes" id="UP001055101"/>
    </source>
</evidence>
<proteinExistence type="predicted"/>
<name>A0ABQ4TIT8_9HYPH</name>
<accession>A0ABQ4TIT8</accession>
<keyword evidence="4" id="KW-1185">Reference proteome</keyword>
<sequence length="411" mass="44111">MRTYSSVAKIRRTRSLARGNEAVMQATQMRAHLCGIQTAWTDASDAREAVEAVASVIDRASIGHLLVFFSPAYSTAELTAAIAEQFPGVGLAGCSTSGGICPAGAIDRGFVVIAFPREGFRIVSGVLTEIDRLDVETTASSVRALRRALDQGRPDRDPGQRFALSLIDALANAEETVVSAVAWALDGIPLVGGSAGDDLAFAGTVLIHDGGIHTNAAVLILVETDFPVRIFKSDNFEPTSQKFVVTAASEENRRVHELNAEPAAHEYAMAVGLDREHLTPMSFAAYPLAVKIGGEYYCRSISRLDPDGSLTFFCAISEGAVLTLAQPRDIVEATRAELASLDTALGGIDVVIGFDCVLRRLDAESRQVRHKISDLYRRYGVVGFETYGEQYRSMHLNQTFTGIAIGRGNAA</sequence>
<evidence type="ECO:0008006" key="5">
    <source>
        <dbReference type="Google" id="ProtNLM"/>
    </source>
</evidence>
<dbReference type="SMART" id="SM01204">
    <property type="entry name" value="FIST_C"/>
    <property type="match status" value="1"/>
</dbReference>
<organism evidence="3 4">
    <name type="scientific">Methylobacterium thuringiense</name>
    <dbReference type="NCBI Taxonomy" id="1003091"/>
    <lineage>
        <taxon>Bacteria</taxon>
        <taxon>Pseudomonadati</taxon>
        <taxon>Pseudomonadota</taxon>
        <taxon>Alphaproteobacteria</taxon>
        <taxon>Hyphomicrobiales</taxon>
        <taxon>Methylobacteriaceae</taxon>
        <taxon>Methylobacterium</taxon>
    </lineage>
</organism>
<comment type="caution">
    <text evidence="3">The sequence shown here is derived from an EMBL/GenBank/DDBJ whole genome shotgun (WGS) entry which is preliminary data.</text>
</comment>
<dbReference type="SMART" id="SM00897">
    <property type="entry name" value="FIST"/>
    <property type="match status" value="1"/>
</dbReference>
<evidence type="ECO:0000259" key="2">
    <source>
        <dbReference type="SMART" id="SM01204"/>
    </source>
</evidence>
<protein>
    <recommendedName>
        <fullName evidence="5">FIST domain containing protein</fullName>
    </recommendedName>
</protein>
<dbReference type="InterPro" id="IPR013702">
    <property type="entry name" value="FIST_domain_N"/>
</dbReference>
<feature type="domain" description="FIST C-domain" evidence="2">
    <location>
        <begin position="263"/>
        <end position="393"/>
    </location>
</feature>
<dbReference type="PANTHER" id="PTHR40252:SF2">
    <property type="entry name" value="BLR0328 PROTEIN"/>
    <property type="match status" value="1"/>
</dbReference>